<dbReference type="SUPFAM" id="SSF51726">
    <property type="entry name" value="UROD/MetE-like"/>
    <property type="match status" value="1"/>
</dbReference>
<dbReference type="Gene3D" id="3.20.20.210">
    <property type="match status" value="1"/>
</dbReference>
<dbReference type="GO" id="GO:0006779">
    <property type="term" value="P:porphyrin-containing compound biosynthetic process"/>
    <property type="evidence" value="ECO:0007669"/>
    <property type="project" value="InterPro"/>
</dbReference>
<reference evidence="2" key="1">
    <citation type="submission" date="2018-05" db="EMBL/GenBank/DDBJ databases">
        <authorList>
            <person name="Lanie J.A."/>
            <person name="Ng W.-L."/>
            <person name="Kazmierczak K.M."/>
            <person name="Andrzejewski T.M."/>
            <person name="Davidsen T.M."/>
            <person name="Wayne K.J."/>
            <person name="Tettelin H."/>
            <person name="Glass J.I."/>
            <person name="Rusch D."/>
            <person name="Podicherti R."/>
            <person name="Tsui H.-C.T."/>
            <person name="Winkler M.E."/>
        </authorList>
    </citation>
    <scope>NUCLEOTIDE SEQUENCE</scope>
</reference>
<name>A0A382KG71_9ZZZZ</name>
<feature type="domain" description="Uroporphyrinogen decarboxylase (URO-D)" evidence="1">
    <location>
        <begin position="2"/>
        <end position="129"/>
    </location>
</feature>
<dbReference type="InterPro" id="IPR000257">
    <property type="entry name" value="Uroporphyrinogen_deCOase"/>
</dbReference>
<proteinExistence type="predicted"/>
<dbReference type="InterPro" id="IPR052024">
    <property type="entry name" value="Methanogen_methyltrans"/>
</dbReference>
<gene>
    <name evidence="2" type="ORF">METZ01_LOCUS274585</name>
</gene>
<dbReference type="PANTHER" id="PTHR47099">
    <property type="entry name" value="METHYLCOBAMIDE:COM METHYLTRANSFERASE MTBA"/>
    <property type="match status" value="1"/>
</dbReference>
<dbReference type="Pfam" id="PF01208">
    <property type="entry name" value="URO-D"/>
    <property type="match status" value="1"/>
</dbReference>
<organism evidence="2">
    <name type="scientific">marine metagenome</name>
    <dbReference type="NCBI Taxonomy" id="408172"/>
    <lineage>
        <taxon>unclassified sequences</taxon>
        <taxon>metagenomes</taxon>
        <taxon>ecological metagenomes</taxon>
    </lineage>
</organism>
<evidence type="ECO:0000259" key="1">
    <source>
        <dbReference type="Pfam" id="PF01208"/>
    </source>
</evidence>
<dbReference type="GO" id="GO:0004853">
    <property type="term" value="F:uroporphyrinogen decarboxylase activity"/>
    <property type="evidence" value="ECO:0007669"/>
    <property type="project" value="InterPro"/>
</dbReference>
<sequence>MTSRQRVLAALGREPVDRTPVCNPTSVATVELMDLVDASFPEANRQPELMARLAATGYTELGFDTIMPVFSIIQESSALGCKIQWEQKDNWPTVKMREPIYEDVDDINIPSDLLIHQDTKCVLDAIKIL</sequence>
<feature type="non-terminal residue" evidence="2">
    <location>
        <position position="129"/>
    </location>
</feature>
<dbReference type="AlphaFoldDB" id="A0A382KG71"/>
<evidence type="ECO:0000313" key="2">
    <source>
        <dbReference type="EMBL" id="SVC21731.1"/>
    </source>
</evidence>
<accession>A0A382KG71</accession>
<dbReference type="EMBL" id="UINC01079595">
    <property type="protein sequence ID" value="SVC21731.1"/>
    <property type="molecule type" value="Genomic_DNA"/>
</dbReference>
<dbReference type="InterPro" id="IPR038071">
    <property type="entry name" value="UROD/MetE-like_sf"/>
</dbReference>
<protein>
    <recommendedName>
        <fullName evidence="1">Uroporphyrinogen decarboxylase (URO-D) domain-containing protein</fullName>
    </recommendedName>
</protein>
<dbReference type="PANTHER" id="PTHR47099:SF1">
    <property type="entry name" value="METHYLCOBAMIDE:COM METHYLTRANSFERASE MTBA"/>
    <property type="match status" value="1"/>
</dbReference>